<accession>A0ABR6GC90</accession>
<sequence>MADTDAKLLRTFIADENEAFADRCQGKFWPANHYRIGPLATKASGLLDPNEQIDFYFHFMRIAGGAPSVGDKEMPLLLEAYRRMLPFLDLGGVIQMSRRHKLLFVFGFDDTGALPAARRFRPRR</sequence>
<name>A0ABR6GC90_9HYPH</name>
<keyword evidence="2" id="KW-1185">Reference proteome</keyword>
<organism evidence="1 2">
    <name type="scientific">Rhizobium laguerreae</name>
    <dbReference type="NCBI Taxonomy" id="1076926"/>
    <lineage>
        <taxon>Bacteria</taxon>
        <taxon>Pseudomonadati</taxon>
        <taxon>Pseudomonadota</taxon>
        <taxon>Alphaproteobacteria</taxon>
        <taxon>Hyphomicrobiales</taxon>
        <taxon>Rhizobiaceae</taxon>
        <taxon>Rhizobium/Agrobacterium group</taxon>
        <taxon>Rhizobium</taxon>
    </lineage>
</organism>
<evidence type="ECO:0000313" key="1">
    <source>
        <dbReference type="EMBL" id="MBB3163856.1"/>
    </source>
</evidence>
<gene>
    <name evidence="1" type="ORF">FHS25_004351</name>
</gene>
<evidence type="ECO:0008006" key="3">
    <source>
        <dbReference type="Google" id="ProtNLM"/>
    </source>
</evidence>
<protein>
    <recommendedName>
        <fullName evidence="3">Three-Cys-motif partner protein</fullName>
    </recommendedName>
</protein>
<comment type="caution">
    <text evidence="1">The sequence shown here is derived from an EMBL/GenBank/DDBJ whole genome shotgun (WGS) entry which is preliminary data.</text>
</comment>
<dbReference type="RefSeq" id="WP_245310395.1">
    <property type="nucleotide sequence ID" value="NZ_JACHXX010000006.1"/>
</dbReference>
<dbReference type="EMBL" id="JACHXX010000006">
    <property type="protein sequence ID" value="MBB3163856.1"/>
    <property type="molecule type" value="Genomic_DNA"/>
</dbReference>
<evidence type="ECO:0000313" key="2">
    <source>
        <dbReference type="Proteomes" id="UP000542811"/>
    </source>
</evidence>
<reference evidence="1 2" key="1">
    <citation type="submission" date="2020-08" db="EMBL/GenBank/DDBJ databases">
        <title>Genomic Encyclopedia of Type Strains, Phase III (KMG-III): the genomes of soil and plant-associated and newly described type strains.</title>
        <authorList>
            <person name="Whitman W."/>
        </authorList>
    </citation>
    <scope>NUCLEOTIDE SEQUENCE [LARGE SCALE GENOMIC DNA]</scope>
    <source>
        <strain evidence="1 2">CECT 8280</strain>
    </source>
</reference>
<proteinExistence type="predicted"/>
<dbReference type="Proteomes" id="UP000542811">
    <property type="component" value="Unassembled WGS sequence"/>
</dbReference>